<comment type="caution">
    <text evidence="1">The sequence shown here is derived from an EMBL/GenBank/DDBJ whole genome shotgun (WGS) entry which is preliminary data.</text>
</comment>
<dbReference type="InterPro" id="IPR014937">
    <property type="entry name" value="DUF1810"/>
</dbReference>
<dbReference type="RefSeq" id="WP_283405728.1">
    <property type="nucleotide sequence ID" value="NZ_FXUI01000003.1"/>
</dbReference>
<proteinExistence type="predicted"/>
<organism evidence="1 2">
    <name type="scientific">Novosphingobium panipatense</name>
    <dbReference type="NCBI Taxonomy" id="428991"/>
    <lineage>
        <taxon>Bacteria</taxon>
        <taxon>Pseudomonadati</taxon>
        <taxon>Pseudomonadota</taxon>
        <taxon>Alphaproteobacteria</taxon>
        <taxon>Sphingomonadales</taxon>
        <taxon>Sphingomonadaceae</taxon>
        <taxon>Novosphingobium</taxon>
    </lineage>
</organism>
<dbReference type="SUPFAM" id="SSF140736">
    <property type="entry name" value="Rv1873-like"/>
    <property type="match status" value="1"/>
</dbReference>
<protein>
    <submittedName>
        <fullName evidence="1">Uncharacterized protein, DUF1810 family</fullName>
    </submittedName>
</protein>
<dbReference type="InterPro" id="IPR036287">
    <property type="entry name" value="Rv1873-like_sf"/>
</dbReference>
<sequence length="164" mass="18230">MGTSQAFGTVPDLERFVPAQDEIFDEVRVELSAGHKRTHWMWFVFPQIAGLGSSPMARHYAIANLNEAQDYLAHPILGRRLHEVTHLMLAWRGRRSADEILGSIDAMKFCSSMTLFEYASPDGQAAAPFADALETFFGGKRDGRTLHLLEEQSARHARSASPGT</sequence>
<accession>A0ABY1Q752</accession>
<gene>
    <name evidence="1" type="ORF">SAMN06296065_103331</name>
</gene>
<evidence type="ECO:0000313" key="2">
    <source>
        <dbReference type="Proteomes" id="UP001157910"/>
    </source>
</evidence>
<reference evidence="1 2" key="1">
    <citation type="submission" date="2017-05" db="EMBL/GenBank/DDBJ databases">
        <authorList>
            <person name="Varghese N."/>
            <person name="Submissions S."/>
        </authorList>
    </citation>
    <scope>NUCLEOTIDE SEQUENCE [LARGE SCALE GENOMIC DNA]</scope>
    <source>
        <strain evidence="1 2">SM16</strain>
    </source>
</reference>
<evidence type="ECO:0000313" key="1">
    <source>
        <dbReference type="EMBL" id="SMP61839.1"/>
    </source>
</evidence>
<dbReference type="Proteomes" id="UP001157910">
    <property type="component" value="Unassembled WGS sequence"/>
</dbReference>
<dbReference type="Pfam" id="PF08837">
    <property type="entry name" value="DUF1810"/>
    <property type="match status" value="1"/>
</dbReference>
<dbReference type="PIRSF" id="PIRSF008546">
    <property type="entry name" value="UCP008546"/>
    <property type="match status" value="1"/>
</dbReference>
<name>A0ABY1Q752_9SPHN</name>
<keyword evidence="2" id="KW-1185">Reference proteome</keyword>
<dbReference type="EMBL" id="FXUI01000003">
    <property type="protein sequence ID" value="SMP61839.1"/>
    <property type="molecule type" value="Genomic_DNA"/>
</dbReference>
<dbReference type="Gene3D" id="1.25.40.380">
    <property type="entry name" value="Protein of unknown function DUF1810"/>
    <property type="match status" value="1"/>
</dbReference>